<gene>
    <name evidence="2" type="ORF">AVDCRST_MAG59-1792</name>
</gene>
<dbReference type="AlphaFoldDB" id="A0A6J4UM03"/>
<dbReference type="EMBL" id="CADCWF010000111">
    <property type="protein sequence ID" value="CAA9551404.1"/>
    <property type="molecule type" value="Genomic_DNA"/>
</dbReference>
<reference evidence="2" key="1">
    <citation type="submission" date="2020-02" db="EMBL/GenBank/DDBJ databases">
        <authorList>
            <person name="Meier V. D."/>
        </authorList>
    </citation>
    <scope>NUCLEOTIDE SEQUENCE</scope>
    <source>
        <strain evidence="2">AVDCRST_MAG59</strain>
    </source>
</reference>
<sequence length="234" mass="24949">MTSRGVGESGSRGGEENGGVLSDWPTGRLADSALRRLIGDVGTFSRAAMEGYGLRPYQIEPARAIVESVERGLGRSFAVVFSRQAGKDEALAQTLAFLLLRRQFTGGEAVVAAPTFRPQAALMRDRLLRRLALPAPAKLAIGGARLREGYAVEVGLASARFLSAAPGANARGQTADLLLVANEAQDIRPETWDAVFDPMAASTNATTVFLGTVWSTETLLARQMAFLAAQERED</sequence>
<dbReference type="Gene3D" id="3.40.50.300">
    <property type="entry name" value="P-loop containing nucleotide triphosphate hydrolases"/>
    <property type="match status" value="1"/>
</dbReference>
<feature type="non-terminal residue" evidence="2">
    <location>
        <position position="234"/>
    </location>
</feature>
<protein>
    <submittedName>
        <fullName evidence="2">Uncharacterized protein</fullName>
    </submittedName>
</protein>
<accession>A0A6J4UM03</accession>
<feature type="region of interest" description="Disordered" evidence="1">
    <location>
        <begin position="1"/>
        <end position="24"/>
    </location>
</feature>
<organism evidence="2">
    <name type="scientific">uncultured Thermomicrobiales bacterium</name>
    <dbReference type="NCBI Taxonomy" id="1645740"/>
    <lineage>
        <taxon>Bacteria</taxon>
        <taxon>Pseudomonadati</taxon>
        <taxon>Thermomicrobiota</taxon>
        <taxon>Thermomicrobia</taxon>
        <taxon>Thermomicrobiales</taxon>
        <taxon>environmental samples</taxon>
    </lineage>
</organism>
<evidence type="ECO:0000313" key="2">
    <source>
        <dbReference type="EMBL" id="CAA9551404.1"/>
    </source>
</evidence>
<evidence type="ECO:0000256" key="1">
    <source>
        <dbReference type="SAM" id="MobiDB-lite"/>
    </source>
</evidence>
<name>A0A6J4UM03_9BACT</name>
<dbReference type="InterPro" id="IPR027417">
    <property type="entry name" value="P-loop_NTPase"/>
</dbReference>
<proteinExistence type="predicted"/>